<dbReference type="RefSeq" id="WP_006929778.1">
    <property type="nucleotide sequence ID" value="NZ_CM001402.1"/>
</dbReference>
<dbReference type="Pfam" id="PF13229">
    <property type="entry name" value="Beta_helix"/>
    <property type="match status" value="1"/>
</dbReference>
<dbReference type="PANTHER" id="PTHR40088:SF2">
    <property type="entry name" value="SECRETED SUGAR HYDROLASE"/>
    <property type="match status" value="1"/>
</dbReference>
<dbReference type="SUPFAM" id="SSF51126">
    <property type="entry name" value="Pectin lyase-like"/>
    <property type="match status" value="1"/>
</dbReference>
<dbReference type="PaxDb" id="880073-Calab_2832"/>
<proteinExistence type="predicted"/>
<reference evidence="5 6" key="1">
    <citation type="submission" date="2011-09" db="EMBL/GenBank/DDBJ databases">
        <title>The permanent draft genome of Caldithrix abyssi DSM 13497.</title>
        <authorList>
            <consortium name="US DOE Joint Genome Institute (JGI-PGF)"/>
            <person name="Lucas S."/>
            <person name="Han J."/>
            <person name="Lapidus A."/>
            <person name="Bruce D."/>
            <person name="Goodwin L."/>
            <person name="Pitluck S."/>
            <person name="Peters L."/>
            <person name="Kyrpides N."/>
            <person name="Mavromatis K."/>
            <person name="Ivanova N."/>
            <person name="Mikhailova N."/>
            <person name="Chertkov O."/>
            <person name="Detter J.C."/>
            <person name="Tapia R."/>
            <person name="Han C."/>
            <person name="Land M."/>
            <person name="Hauser L."/>
            <person name="Markowitz V."/>
            <person name="Cheng J.-F."/>
            <person name="Hugenholtz P."/>
            <person name="Woyke T."/>
            <person name="Wu D."/>
            <person name="Spring S."/>
            <person name="Brambilla E."/>
            <person name="Klenk H.-P."/>
            <person name="Eisen J.A."/>
        </authorList>
    </citation>
    <scope>NUCLEOTIDE SEQUENCE [LARGE SCALE GENOMIC DNA]</scope>
    <source>
        <strain evidence="5 6">DSM 13497</strain>
    </source>
</reference>
<dbReference type="OrthoDB" id="9795486at2"/>
<evidence type="ECO:0000256" key="1">
    <source>
        <dbReference type="ARBA" id="ARBA00004613"/>
    </source>
</evidence>
<dbReference type="eggNOG" id="COG3420">
    <property type="taxonomic scope" value="Bacteria"/>
</dbReference>
<evidence type="ECO:0000256" key="2">
    <source>
        <dbReference type="ARBA" id="ARBA00022525"/>
    </source>
</evidence>
<dbReference type="InterPro" id="IPR039448">
    <property type="entry name" value="Beta_helix"/>
</dbReference>
<comment type="subcellular location">
    <subcellularLocation>
        <location evidence="1">Secreted</location>
    </subcellularLocation>
</comment>
<dbReference type="InterPro" id="IPR012334">
    <property type="entry name" value="Pectin_lyas_fold"/>
</dbReference>
<keyword evidence="2" id="KW-0964">Secreted</keyword>
<dbReference type="GO" id="GO:0016837">
    <property type="term" value="F:carbon-oxygen lyase activity, acting on polysaccharides"/>
    <property type="evidence" value="ECO:0007669"/>
    <property type="project" value="TreeGrafter"/>
</dbReference>
<dbReference type="Gene3D" id="2.60.40.4070">
    <property type="match status" value="1"/>
</dbReference>
<dbReference type="Proteomes" id="UP000004671">
    <property type="component" value="Chromosome"/>
</dbReference>
<dbReference type="InterPro" id="IPR011050">
    <property type="entry name" value="Pectin_lyase_fold/virulence"/>
</dbReference>
<dbReference type="PANTHER" id="PTHR40088">
    <property type="entry name" value="PECTATE LYASE (EUROFUNG)"/>
    <property type="match status" value="1"/>
</dbReference>
<dbReference type="STRING" id="880073.Cabys_1684"/>
<evidence type="ECO:0000313" key="6">
    <source>
        <dbReference type="Proteomes" id="UP000004671"/>
    </source>
</evidence>
<dbReference type="InParanoid" id="H1XRF8"/>
<name>H1XRF8_CALAY</name>
<dbReference type="eggNOG" id="COG4447">
    <property type="taxonomic scope" value="Bacteria"/>
</dbReference>
<dbReference type="InterPro" id="IPR059226">
    <property type="entry name" value="Choice_anch_Q_dom"/>
</dbReference>
<gene>
    <name evidence="5" type="ORF">Calab_2832</name>
</gene>
<feature type="domain" description="Right handed beta helix" evidence="4">
    <location>
        <begin position="255"/>
        <end position="383"/>
    </location>
</feature>
<dbReference type="EMBL" id="CM001402">
    <property type="protein sequence ID" value="EHO42439.1"/>
    <property type="molecule type" value="Genomic_DNA"/>
</dbReference>
<dbReference type="NCBIfam" id="NF041518">
    <property type="entry name" value="choice_anch_Q"/>
    <property type="match status" value="1"/>
</dbReference>
<dbReference type="NCBIfam" id="TIGR04183">
    <property type="entry name" value="Por_Secre_tail"/>
    <property type="match status" value="1"/>
</dbReference>
<evidence type="ECO:0000259" key="4">
    <source>
        <dbReference type="Pfam" id="PF13229"/>
    </source>
</evidence>
<sequence precursor="true">MKKSNFIVLYLCFHFIFSVTNNRADVIVVAESGGHYTSVQAAIDHASAGDSILVREKSTPYFEKINFDHGGDATNGYITLMAYPGEHPILDGSGVPNNPASYTDDMIYLENVSYVRIIGFEIRNVNTPEGSGIRVYGYGSYIEIRDNEIHEIRGGAQDGGAMGITIYGADDNRSINHLIIDGNHIHDCDPAWSEALTLNGNVEQFEVTNNLIEDVNNIGIDFIGGEDWLSSRFARNGRCAWNQVYRANSSYGGGWAAGIYVDGGQDIIIENNVVSECDLGIEIGAENQNVVTTGITVRNNIIYKNDKAGLVFGGYDVNTGRVKNCVFTGNTCYQNDVQHQGLGELWIQYAEENELYNNIFYANDQNVLLYSESGNVNNLLDYNLWYAEAGENSASWTWNNRHYSSFSGYQAGSGQDAHSFFADPLFTDAAQADFHLSSASPAVDAGSPTFIPADDERDMDHENRLAGSRVDVGADELQPTSAAHEAEPTPNVFELLSIYSNPFNNETQIRFQIDKAGKVELAVYDLGGKKIRQLINRFQAAGTFVLRWNGRDDQNRICPSGAYFVTLEINGQKRAQKALLIR</sequence>
<dbReference type="GO" id="GO:0005576">
    <property type="term" value="C:extracellular region"/>
    <property type="evidence" value="ECO:0007669"/>
    <property type="project" value="UniProtKB-SubCell"/>
</dbReference>
<protein>
    <recommendedName>
        <fullName evidence="4">Right handed beta helix domain-containing protein</fullName>
    </recommendedName>
</protein>
<dbReference type="InterPro" id="IPR006626">
    <property type="entry name" value="PbH1"/>
</dbReference>
<accession>H1XRF8</accession>
<evidence type="ECO:0000313" key="5">
    <source>
        <dbReference type="EMBL" id="EHO42439.1"/>
    </source>
</evidence>
<dbReference type="InterPro" id="IPR052052">
    <property type="entry name" value="Polysaccharide_Lyase_9"/>
</dbReference>
<dbReference type="InterPro" id="IPR026444">
    <property type="entry name" value="Secre_tail"/>
</dbReference>
<dbReference type="HOGENOM" id="CLU_026896_0_0_0"/>
<dbReference type="AlphaFoldDB" id="H1XRF8"/>
<dbReference type="SMART" id="SM00710">
    <property type="entry name" value="PbH1"/>
    <property type="match status" value="7"/>
</dbReference>
<organism evidence="5 6">
    <name type="scientific">Caldithrix abyssi DSM 13497</name>
    <dbReference type="NCBI Taxonomy" id="880073"/>
    <lineage>
        <taxon>Bacteria</taxon>
        <taxon>Pseudomonadati</taxon>
        <taxon>Calditrichota</taxon>
        <taxon>Calditrichia</taxon>
        <taxon>Calditrichales</taxon>
        <taxon>Calditrichaceae</taxon>
        <taxon>Caldithrix</taxon>
    </lineage>
</organism>
<evidence type="ECO:0000256" key="3">
    <source>
        <dbReference type="ARBA" id="ARBA00022729"/>
    </source>
</evidence>
<keyword evidence="6" id="KW-1185">Reference proteome</keyword>
<dbReference type="Gene3D" id="2.160.20.10">
    <property type="entry name" value="Single-stranded right-handed beta-helix, Pectin lyase-like"/>
    <property type="match status" value="1"/>
</dbReference>
<keyword evidence="3" id="KW-0732">Signal</keyword>